<feature type="region of interest" description="Disordered" evidence="1">
    <location>
        <begin position="67"/>
        <end position="90"/>
    </location>
</feature>
<dbReference type="RefSeq" id="WP_182219886.1">
    <property type="nucleotide sequence ID" value="NZ_JACEZS010000020.1"/>
</dbReference>
<gene>
    <name evidence="2" type="ORF">H3H36_20230</name>
</gene>
<feature type="compositionally biased region" description="Low complexity" evidence="1">
    <location>
        <begin position="133"/>
        <end position="162"/>
    </location>
</feature>
<dbReference type="AlphaFoldDB" id="A0A7W2EKM9"/>
<comment type="caution">
    <text evidence="2">The sequence shown here is derived from an EMBL/GenBank/DDBJ whole genome shotgun (WGS) entry which is preliminary data.</text>
</comment>
<evidence type="ECO:0000313" key="3">
    <source>
        <dbReference type="Proteomes" id="UP000566711"/>
    </source>
</evidence>
<organism evidence="2 3">
    <name type="scientific">Rugamonas fusca</name>
    <dbReference type="NCBI Taxonomy" id="2758568"/>
    <lineage>
        <taxon>Bacteria</taxon>
        <taxon>Pseudomonadati</taxon>
        <taxon>Pseudomonadota</taxon>
        <taxon>Betaproteobacteria</taxon>
        <taxon>Burkholderiales</taxon>
        <taxon>Oxalobacteraceae</taxon>
        <taxon>Telluria group</taxon>
        <taxon>Rugamonas</taxon>
    </lineage>
</organism>
<dbReference type="Proteomes" id="UP000566711">
    <property type="component" value="Unassembled WGS sequence"/>
</dbReference>
<evidence type="ECO:0000313" key="2">
    <source>
        <dbReference type="EMBL" id="MBA5607689.1"/>
    </source>
</evidence>
<keyword evidence="3" id="KW-1185">Reference proteome</keyword>
<accession>A0A7W2EKM9</accession>
<sequence>MAIDSVSGSVAASYTQFSSTGAVAPRGQDSDGDNDGSTGRTRGVGGGVGGGRIANAIAQALSQLGGTASTSATGATGATDATGASGDTKQAESAFAQSLFAALHAQSASAGNGPGAAPGGAHHQHGGGGGRLAAGLQSLAQQLSSSTSSTSGTSGSGSSQALSDLQTSFDKLLAANGQSGSGATLSQFLQSLSQNLQGAASSGNVVSTKA</sequence>
<proteinExistence type="predicted"/>
<feature type="compositionally biased region" description="Low complexity" evidence="1">
    <location>
        <begin position="67"/>
        <end position="88"/>
    </location>
</feature>
<feature type="region of interest" description="Disordered" evidence="1">
    <location>
        <begin position="17"/>
        <end position="49"/>
    </location>
</feature>
<evidence type="ECO:0000256" key="1">
    <source>
        <dbReference type="SAM" id="MobiDB-lite"/>
    </source>
</evidence>
<reference evidence="2 3" key="1">
    <citation type="submission" date="2020-07" db="EMBL/GenBank/DDBJ databases">
        <title>Novel species isolated from subtropical streams in China.</title>
        <authorList>
            <person name="Lu H."/>
        </authorList>
    </citation>
    <scope>NUCLEOTIDE SEQUENCE [LARGE SCALE GENOMIC DNA]</scope>
    <source>
        <strain evidence="2 3">FT3S</strain>
    </source>
</reference>
<protein>
    <submittedName>
        <fullName evidence="2">Uncharacterized protein</fullName>
    </submittedName>
</protein>
<name>A0A7W2EKM9_9BURK</name>
<feature type="region of interest" description="Disordered" evidence="1">
    <location>
        <begin position="106"/>
        <end position="162"/>
    </location>
</feature>
<dbReference type="EMBL" id="JACEZS010000020">
    <property type="protein sequence ID" value="MBA5607689.1"/>
    <property type="molecule type" value="Genomic_DNA"/>
</dbReference>